<keyword evidence="3" id="KW-1185">Reference proteome</keyword>
<keyword evidence="1" id="KW-1133">Transmembrane helix</keyword>
<dbReference type="AlphaFoldDB" id="A0AAJ1STV8"/>
<dbReference type="RefSeq" id="WP_002310643.1">
    <property type="nucleotide sequence ID" value="NZ_CBCSCQ010000008.1"/>
</dbReference>
<reference evidence="2 3" key="1">
    <citation type="submission" date="2023-08" db="EMBL/GenBank/DDBJ databases">
        <title>Whole genome sequencing of Enterococcus.</title>
        <authorList>
            <person name="Kaptchouang Tchatchouang C.D."/>
            <person name="Ateba C.N."/>
        </authorList>
    </citation>
    <scope>NUCLEOTIDE SEQUENCE [LARGE SCALE GENOMIC DNA]</scope>
    <source>
        <strain evidence="2 3">ENT3_CNKT_NWU</strain>
    </source>
</reference>
<dbReference type="Proteomes" id="UP001238215">
    <property type="component" value="Unassembled WGS sequence"/>
</dbReference>
<evidence type="ECO:0000313" key="3">
    <source>
        <dbReference type="Proteomes" id="UP001238215"/>
    </source>
</evidence>
<keyword evidence="1" id="KW-0812">Transmembrane</keyword>
<accession>A0AAJ1STV8</accession>
<sequence length="65" mass="7467">MILKSKAQKKRREQRCFKKADDGQSLILTCYIDLNATNIFIIAKITAFTIGVFVFSIMMSCWMKG</sequence>
<evidence type="ECO:0000313" key="2">
    <source>
        <dbReference type="EMBL" id="MDP8591061.1"/>
    </source>
</evidence>
<protein>
    <submittedName>
        <fullName evidence="2">Uncharacterized protein</fullName>
    </submittedName>
</protein>
<keyword evidence="1" id="KW-0472">Membrane</keyword>
<organism evidence="2 3">
    <name type="scientific">Enterococcus lactis</name>
    <dbReference type="NCBI Taxonomy" id="357441"/>
    <lineage>
        <taxon>Bacteria</taxon>
        <taxon>Bacillati</taxon>
        <taxon>Bacillota</taxon>
        <taxon>Bacilli</taxon>
        <taxon>Lactobacillales</taxon>
        <taxon>Enterococcaceae</taxon>
        <taxon>Enterococcus</taxon>
    </lineage>
</organism>
<gene>
    <name evidence="2" type="ORF">RAN64_13880</name>
</gene>
<name>A0AAJ1STV8_9ENTE</name>
<evidence type="ECO:0000256" key="1">
    <source>
        <dbReference type="SAM" id="Phobius"/>
    </source>
</evidence>
<feature type="transmembrane region" description="Helical" evidence="1">
    <location>
        <begin position="39"/>
        <end position="62"/>
    </location>
</feature>
<dbReference type="EMBL" id="JAVBZS010000087">
    <property type="protein sequence ID" value="MDP8591061.1"/>
    <property type="molecule type" value="Genomic_DNA"/>
</dbReference>
<proteinExistence type="predicted"/>
<comment type="caution">
    <text evidence="2">The sequence shown here is derived from an EMBL/GenBank/DDBJ whole genome shotgun (WGS) entry which is preliminary data.</text>
</comment>